<evidence type="ECO:0000256" key="6">
    <source>
        <dbReference type="SAM" id="Phobius"/>
    </source>
</evidence>
<keyword evidence="6" id="KW-0812">Transmembrane</keyword>
<dbReference type="GO" id="GO:0008467">
    <property type="term" value="F:[heparan sulfate]-glucosamine 3-sulfotransferase activity"/>
    <property type="evidence" value="ECO:0007669"/>
    <property type="project" value="TreeGrafter"/>
</dbReference>
<dbReference type="Proteomes" id="UP000749559">
    <property type="component" value="Unassembled WGS sequence"/>
</dbReference>
<organism evidence="8 9">
    <name type="scientific">Owenia fusiformis</name>
    <name type="common">Polychaete worm</name>
    <dbReference type="NCBI Taxonomy" id="6347"/>
    <lineage>
        <taxon>Eukaryota</taxon>
        <taxon>Metazoa</taxon>
        <taxon>Spiralia</taxon>
        <taxon>Lophotrochozoa</taxon>
        <taxon>Annelida</taxon>
        <taxon>Polychaeta</taxon>
        <taxon>Sedentaria</taxon>
        <taxon>Canalipalpata</taxon>
        <taxon>Sabellida</taxon>
        <taxon>Oweniida</taxon>
        <taxon>Oweniidae</taxon>
        <taxon>Owenia</taxon>
    </lineage>
</organism>
<evidence type="ECO:0000313" key="8">
    <source>
        <dbReference type="EMBL" id="CAH1799612.1"/>
    </source>
</evidence>
<dbReference type="InterPro" id="IPR037359">
    <property type="entry name" value="NST/OST"/>
</dbReference>
<feature type="binding site" evidence="4">
    <location>
        <position position="221"/>
    </location>
    <ligand>
        <name>3'-phosphoadenylyl sulfate</name>
        <dbReference type="ChEBI" id="CHEBI:58339"/>
    </ligand>
</feature>
<feature type="disulfide bond" evidence="5">
    <location>
        <begin position="319"/>
        <end position="330"/>
    </location>
</feature>
<evidence type="ECO:0000256" key="3">
    <source>
        <dbReference type="PIRSR" id="PIRSR637359-1"/>
    </source>
</evidence>
<reference evidence="8" key="1">
    <citation type="submission" date="2022-03" db="EMBL/GenBank/DDBJ databases">
        <authorList>
            <person name="Martin C."/>
        </authorList>
    </citation>
    <scope>NUCLEOTIDE SEQUENCE</scope>
</reference>
<keyword evidence="2" id="KW-0325">Glycoprotein</keyword>
<accession>A0A8S4Q5H9</accession>
<feature type="transmembrane region" description="Helical" evidence="6">
    <location>
        <begin position="7"/>
        <end position="27"/>
    </location>
</feature>
<keyword evidence="6" id="KW-1133">Transmembrane helix</keyword>
<keyword evidence="9" id="KW-1185">Reference proteome</keyword>
<keyword evidence="1" id="KW-0808">Transferase</keyword>
<name>A0A8S4Q5H9_OWEFU</name>
<proteinExistence type="predicted"/>
<evidence type="ECO:0000313" key="9">
    <source>
        <dbReference type="Proteomes" id="UP000749559"/>
    </source>
</evidence>
<evidence type="ECO:0000256" key="4">
    <source>
        <dbReference type="PIRSR" id="PIRSR637359-2"/>
    </source>
</evidence>
<evidence type="ECO:0000256" key="5">
    <source>
        <dbReference type="PIRSR" id="PIRSR637359-3"/>
    </source>
</evidence>
<keyword evidence="6" id="KW-0472">Membrane</keyword>
<sequence>MKRKYMCAMVTMFGLTLMSIVVHYITFGVSKRNDIGLTYCNITLHDEHAYVTTRSASDEETSTSTYVNSENVTEEKRRTKYGESWYVHSGTRSVNIFPKTVNKSEVDFSNYFFDAEVKEMNLVILGGVMKCGTGTLTTFLQEHPSIRAAIGLQVFFTYNFGIQWYLKRLPKCGDNEWAFSRCTGCFTNTYSLSLINYINELSGKRLKLIFIIRSPIERLISHYTQLRLGSKTEFSSFGHWMKEQLIDRTYSSALSKTKYIDFFPLWYKTFGGKNILVLEHEEFVNTPWIAMQRVEQHLGLNPFFNESSFLLQNSGKYYCYKSKGPQMKECTHNPDNKGRTHFNITEDDRSFLREFVRPYNERLFKFLNRRYNWE</sequence>
<evidence type="ECO:0000256" key="1">
    <source>
        <dbReference type="ARBA" id="ARBA00022679"/>
    </source>
</evidence>
<dbReference type="PANTHER" id="PTHR10605:SF72">
    <property type="entry name" value="HEPARAN SULFATE 3-O SULFOTRANSFERASE-B, ISOFORM A"/>
    <property type="match status" value="1"/>
</dbReference>
<dbReference type="InterPro" id="IPR000863">
    <property type="entry name" value="Sulfotransferase_dom"/>
</dbReference>
<comment type="caution">
    <text evidence="8">The sequence shown here is derived from an EMBL/GenBank/DDBJ whole genome shotgun (WGS) entry which is preliminary data.</text>
</comment>
<evidence type="ECO:0000256" key="2">
    <source>
        <dbReference type="ARBA" id="ARBA00023180"/>
    </source>
</evidence>
<feature type="domain" description="Sulfotransferase" evidence="7">
    <location>
        <begin position="123"/>
        <end position="301"/>
    </location>
</feature>
<dbReference type="PANTHER" id="PTHR10605">
    <property type="entry name" value="HEPARAN SULFATE SULFOTRANSFERASE"/>
    <property type="match status" value="1"/>
</dbReference>
<dbReference type="InterPro" id="IPR027417">
    <property type="entry name" value="P-loop_NTPase"/>
</dbReference>
<feature type="active site" description="For sulfotransferase activity" evidence="3">
    <location>
        <position position="130"/>
    </location>
</feature>
<feature type="binding site" evidence="4">
    <location>
        <position position="318"/>
    </location>
    <ligand>
        <name>3'-phosphoadenylyl sulfate</name>
        <dbReference type="ChEBI" id="CHEBI:58339"/>
    </ligand>
</feature>
<protein>
    <recommendedName>
        <fullName evidence="7">Sulfotransferase domain-containing protein</fullName>
    </recommendedName>
</protein>
<dbReference type="EMBL" id="CAIIXF020000011">
    <property type="protein sequence ID" value="CAH1799612.1"/>
    <property type="molecule type" value="Genomic_DNA"/>
</dbReference>
<gene>
    <name evidence="8" type="ORF">OFUS_LOCUS23599</name>
</gene>
<dbReference type="AlphaFoldDB" id="A0A8S4Q5H9"/>
<dbReference type="OrthoDB" id="10109570at2759"/>
<feature type="binding site" evidence="4">
    <location>
        <begin position="337"/>
        <end position="341"/>
    </location>
    <ligand>
        <name>3'-phosphoadenylyl sulfate</name>
        <dbReference type="ChEBI" id="CHEBI:58339"/>
    </ligand>
</feature>
<dbReference type="SUPFAM" id="SSF52540">
    <property type="entry name" value="P-loop containing nucleoside triphosphate hydrolases"/>
    <property type="match status" value="1"/>
</dbReference>
<dbReference type="Pfam" id="PF00685">
    <property type="entry name" value="Sulfotransfer_1"/>
    <property type="match status" value="1"/>
</dbReference>
<keyword evidence="5" id="KW-1015">Disulfide bond</keyword>
<feature type="binding site" evidence="4">
    <location>
        <position position="213"/>
    </location>
    <ligand>
        <name>3'-phosphoadenylyl sulfate</name>
        <dbReference type="ChEBI" id="CHEBI:58339"/>
    </ligand>
</feature>
<evidence type="ECO:0000259" key="7">
    <source>
        <dbReference type="Pfam" id="PF00685"/>
    </source>
</evidence>
<dbReference type="Gene3D" id="3.40.50.300">
    <property type="entry name" value="P-loop containing nucleotide triphosphate hydrolases"/>
    <property type="match status" value="1"/>
</dbReference>